<dbReference type="InterPro" id="IPR027417">
    <property type="entry name" value="P-loop_NTPase"/>
</dbReference>
<dbReference type="EMBL" id="CP155447">
    <property type="protein sequence ID" value="XBH07916.1"/>
    <property type="molecule type" value="Genomic_DNA"/>
</dbReference>
<dbReference type="InterPro" id="IPR036640">
    <property type="entry name" value="ABC1_TM_sf"/>
</dbReference>
<feature type="transmembrane region" description="Helical" evidence="5">
    <location>
        <begin position="342"/>
        <end position="362"/>
    </location>
</feature>
<dbReference type="InterPro" id="IPR011527">
    <property type="entry name" value="ABC1_TM_dom"/>
</dbReference>
<dbReference type="SUPFAM" id="SSF52540">
    <property type="entry name" value="P-loop containing nucleoside triphosphate hydrolases"/>
    <property type="match status" value="1"/>
</dbReference>
<feature type="transmembrane region" description="Helical" evidence="5">
    <location>
        <begin position="123"/>
        <end position="144"/>
    </location>
</feature>
<feature type="domain" description="ABC transporter" evidence="6">
    <location>
        <begin position="407"/>
        <end position="641"/>
    </location>
</feature>
<name>A0AAU7CRZ9_9BACT</name>
<dbReference type="GO" id="GO:0005524">
    <property type="term" value="F:ATP binding"/>
    <property type="evidence" value="ECO:0007669"/>
    <property type="project" value="UniProtKB-KW"/>
</dbReference>
<dbReference type="AlphaFoldDB" id="A0AAU7CRZ9"/>
<evidence type="ECO:0000259" key="7">
    <source>
        <dbReference type="PROSITE" id="PS50929"/>
    </source>
</evidence>
<dbReference type="InterPro" id="IPR039421">
    <property type="entry name" value="Type_1_exporter"/>
</dbReference>
<dbReference type="Gene3D" id="3.40.50.300">
    <property type="entry name" value="P-loop containing nucleotide triphosphate hydrolases"/>
    <property type="match status" value="1"/>
</dbReference>
<protein>
    <submittedName>
        <fullName evidence="8">ABC transporter ATP-binding protein</fullName>
    </submittedName>
</protein>
<evidence type="ECO:0000259" key="6">
    <source>
        <dbReference type="PROSITE" id="PS50893"/>
    </source>
</evidence>
<dbReference type="InterPro" id="IPR003439">
    <property type="entry name" value="ABC_transporter-like_ATP-bd"/>
</dbReference>
<dbReference type="Gene3D" id="1.20.1560.10">
    <property type="entry name" value="ABC transporter type 1, transmembrane domain"/>
    <property type="match status" value="1"/>
</dbReference>
<evidence type="ECO:0000256" key="1">
    <source>
        <dbReference type="ARBA" id="ARBA00004651"/>
    </source>
</evidence>
<dbReference type="PROSITE" id="PS50929">
    <property type="entry name" value="ABC_TM1F"/>
    <property type="match status" value="1"/>
</dbReference>
<accession>A0AAU7CRZ9</accession>
<keyword evidence="2 5" id="KW-0812">Transmembrane</keyword>
<keyword evidence="4 5" id="KW-0472">Membrane</keyword>
<dbReference type="GO" id="GO:0034040">
    <property type="term" value="F:ATPase-coupled lipid transmembrane transporter activity"/>
    <property type="evidence" value="ECO:0007669"/>
    <property type="project" value="TreeGrafter"/>
</dbReference>
<organism evidence="8">
    <name type="scientific">Singulisphaera sp. Ch08</name>
    <dbReference type="NCBI Taxonomy" id="3120278"/>
    <lineage>
        <taxon>Bacteria</taxon>
        <taxon>Pseudomonadati</taxon>
        <taxon>Planctomycetota</taxon>
        <taxon>Planctomycetia</taxon>
        <taxon>Isosphaerales</taxon>
        <taxon>Isosphaeraceae</taxon>
        <taxon>Singulisphaera</taxon>
    </lineage>
</organism>
<dbReference type="GO" id="GO:0005886">
    <property type="term" value="C:plasma membrane"/>
    <property type="evidence" value="ECO:0007669"/>
    <property type="project" value="UniProtKB-SubCell"/>
</dbReference>
<evidence type="ECO:0000256" key="5">
    <source>
        <dbReference type="SAM" id="Phobius"/>
    </source>
</evidence>
<dbReference type="Pfam" id="PF00005">
    <property type="entry name" value="ABC_tran"/>
    <property type="match status" value="1"/>
</dbReference>
<dbReference type="GO" id="GO:0016887">
    <property type="term" value="F:ATP hydrolysis activity"/>
    <property type="evidence" value="ECO:0007669"/>
    <property type="project" value="InterPro"/>
</dbReference>
<feature type="domain" description="ABC transmembrane type-1" evidence="7">
    <location>
        <begin position="122"/>
        <end position="358"/>
    </location>
</feature>
<gene>
    <name evidence="8" type="ORF">V5E97_18355</name>
</gene>
<dbReference type="RefSeq" id="WP_406700753.1">
    <property type="nucleotide sequence ID" value="NZ_CP155447.1"/>
</dbReference>
<keyword evidence="8" id="KW-0547">Nucleotide-binding</keyword>
<evidence type="ECO:0000256" key="4">
    <source>
        <dbReference type="ARBA" id="ARBA00023136"/>
    </source>
</evidence>
<dbReference type="GO" id="GO:0140359">
    <property type="term" value="F:ABC-type transporter activity"/>
    <property type="evidence" value="ECO:0007669"/>
    <property type="project" value="InterPro"/>
</dbReference>
<proteinExistence type="predicted"/>
<sequence>MQADAYSRARKLLENRSRTVAIANVLGALHSLLILGLLGVAGLLASLLASRGVAQIPTREVATLPSWVTSRESGVVHDVTVFNDSGLFPLVAANWSSPNTLHRQGARALLKVIRRVPTLMNNVGALTSLLAIAAGLLLAISLIAQYRRSVLADAASEVATTLRRQIHRQMYRLGQSSLPTEGIGPVINLLTREVNDVRDAIFAELDHSVRMPVLAIGLLAIALLMSPILTVFLASLGTLIWLTSRIMNKDARLVSDAAMRDAAVQLCLLHEDLGLLRLVRVFGMENIDKQRFDEHLERFRDADSRRIKTEGRLNPANGLLYGASAILAISLLGYNVTVSQRLAPASALILVVSLAALIHPIIEWVQMRRILRQANRSSEGIFEFLERKTELHQHGGAHFLPPMRDRVTLENVSLESRSGRVLLDGVSAEFRAGTRTAVMGLDEDAKLALACLIPRLIDPQVGRVRIDGQDLRDVTLESVRAQVAIVLQADLVFTDSVAMCIGLGDPSYSLPRIIEAAKVAHAHNFIQDLPHGYDTVIGPLGHYLETDELYRIALARAYLHDPSIVIIEEPSGPLDDDTKHLIDDTIARIGQNRTLIILPHRLSTIRSCHQIIVLQNGRVESVGQPRQLQNESKLYRHLQYVEFNQFATGDIEAGQMNG</sequence>
<dbReference type="SUPFAM" id="SSF90123">
    <property type="entry name" value="ABC transporter transmembrane region"/>
    <property type="match status" value="1"/>
</dbReference>
<comment type="subcellular location">
    <subcellularLocation>
        <location evidence="1">Cell membrane</location>
        <topology evidence="1">Multi-pass membrane protein</topology>
    </subcellularLocation>
</comment>
<dbReference type="Pfam" id="PF00664">
    <property type="entry name" value="ABC_membrane"/>
    <property type="match status" value="1"/>
</dbReference>
<dbReference type="PROSITE" id="PS50893">
    <property type="entry name" value="ABC_TRANSPORTER_2"/>
    <property type="match status" value="1"/>
</dbReference>
<evidence type="ECO:0000256" key="2">
    <source>
        <dbReference type="ARBA" id="ARBA00022692"/>
    </source>
</evidence>
<feature type="transmembrane region" description="Helical" evidence="5">
    <location>
        <begin position="318"/>
        <end position="336"/>
    </location>
</feature>
<dbReference type="PANTHER" id="PTHR24221">
    <property type="entry name" value="ATP-BINDING CASSETTE SUB-FAMILY B"/>
    <property type="match status" value="1"/>
</dbReference>
<feature type="transmembrane region" description="Helical" evidence="5">
    <location>
        <begin position="213"/>
        <end position="242"/>
    </location>
</feature>
<keyword evidence="3 5" id="KW-1133">Transmembrane helix</keyword>
<evidence type="ECO:0000313" key="8">
    <source>
        <dbReference type="EMBL" id="XBH07916.1"/>
    </source>
</evidence>
<keyword evidence="8" id="KW-0067">ATP-binding</keyword>
<dbReference type="PANTHER" id="PTHR24221:SF654">
    <property type="entry name" value="ATP-BINDING CASSETTE SUB-FAMILY B MEMBER 6"/>
    <property type="match status" value="1"/>
</dbReference>
<reference evidence="8" key="1">
    <citation type="submission" date="2024-05" db="EMBL/GenBank/DDBJ databases">
        <title>Planctomycetes of the genus Singulisphaera possess chitinolytic capabilities.</title>
        <authorList>
            <person name="Ivanova A."/>
        </authorList>
    </citation>
    <scope>NUCLEOTIDE SEQUENCE</scope>
    <source>
        <strain evidence="8">Ch08T</strain>
    </source>
</reference>
<evidence type="ECO:0000256" key="3">
    <source>
        <dbReference type="ARBA" id="ARBA00022989"/>
    </source>
</evidence>
<feature type="transmembrane region" description="Helical" evidence="5">
    <location>
        <begin position="20"/>
        <end position="49"/>
    </location>
</feature>